<sequence>LYFFREYEEPYGFLSQWYEQTFVVNGTPYKCAEMYMMEQKAVTFDDEPSRRAILRAPTPRKQKALGRKVAGFDVKVWDERKYDVAVQGNFHKFSQAPDLKAKLLETGDRELVEASRFDRVWGIGFDAADAKRTDRECWGENLLGKALMEVRKRLREQ</sequence>
<dbReference type="CDD" id="cd15457">
    <property type="entry name" value="NADAR"/>
    <property type="match status" value="1"/>
</dbReference>
<evidence type="ECO:0000259" key="1">
    <source>
        <dbReference type="Pfam" id="PF08719"/>
    </source>
</evidence>
<dbReference type="Pfam" id="PF08719">
    <property type="entry name" value="NADAR"/>
    <property type="match status" value="1"/>
</dbReference>
<evidence type="ECO:0000313" key="2">
    <source>
        <dbReference type="EMBL" id="KAK8238469.1"/>
    </source>
</evidence>
<gene>
    <name evidence="2" type="ORF">HDK90DRAFT_401722</name>
</gene>
<feature type="domain" description="NADAR" evidence="1">
    <location>
        <begin position="2"/>
        <end position="155"/>
    </location>
</feature>
<reference evidence="2 3" key="1">
    <citation type="submission" date="2024-04" db="EMBL/GenBank/DDBJ databases">
        <title>Phyllosticta paracitricarpa is synonymous to the EU quarantine fungus P. citricarpa based on phylogenomic analyses.</title>
        <authorList>
            <consortium name="Lawrence Berkeley National Laboratory"/>
            <person name="Van Ingen-Buijs V.A."/>
            <person name="Van Westerhoven A.C."/>
            <person name="Haridas S."/>
            <person name="Skiadas P."/>
            <person name="Martin F."/>
            <person name="Groenewald J.Z."/>
            <person name="Crous P.W."/>
            <person name="Seidl M.F."/>
        </authorList>
    </citation>
    <scope>NUCLEOTIDE SEQUENCE [LARGE SCALE GENOMIC DNA]</scope>
    <source>
        <strain evidence="2 3">CBS 123374</strain>
    </source>
</reference>
<feature type="non-terminal residue" evidence="2">
    <location>
        <position position="1"/>
    </location>
</feature>
<dbReference type="EMBL" id="JBBWRZ010000004">
    <property type="protein sequence ID" value="KAK8238469.1"/>
    <property type="molecule type" value="Genomic_DNA"/>
</dbReference>
<accession>A0ABR1YUE6</accession>
<organism evidence="2 3">
    <name type="scientific">Phyllosticta capitalensis</name>
    <dbReference type="NCBI Taxonomy" id="121624"/>
    <lineage>
        <taxon>Eukaryota</taxon>
        <taxon>Fungi</taxon>
        <taxon>Dikarya</taxon>
        <taxon>Ascomycota</taxon>
        <taxon>Pezizomycotina</taxon>
        <taxon>Dothideomycetes</taxon>
        <taxon>Dothideomycetes incertae sedis</taxon>
        <taxon>Botryosphaeriales</taxon>
        <taxon>Phyllostictaceae</taxon>
        <taxon>Phyllosticta</taxon>
    </lineage>
</organism>
<proteinExistence type="predicted"/>
<name>A0ABR1YUE6_9PEZI</name>
<dbReference type="Gene3D" id="1.10.357.40">
    <property type="entry name" value="YbiA-like"/>
    <property type="match status" value="1"/>
</dbReference>
<dbReference type="InterPro" id="IPR037238">
    <property type="entry name" value="YbiA-like_sf"/>
</dbReference>
<evidence type="ECO:0000313" key="3">
    <source>
        <dbReference type="Proteomes" id="UP001492380"/>
    </source>
</evidence>
<comment type="caution">
    <text evidence="2">The sequence shown here is derived from an EMBL/GenBank/DDBJ whole genome shotgun (WGS) entry which is preliminary data.</text>
</comment>
<dbReference type="SUPFAM" id="SSF143990">
    <property type="entry name" value="YbiA-like"/>
    <property type="match status" value="1"/>
</dbReference>
<dbReference type="InterPro" id="IPR012816">
    <property type="entry name" value="NADAR"/>
</dbReference>
<dbReference type="Proteomes" id="UP001492380">
    <property type="component" value="Unassembled WGS sequence"/>
</dbReference>
<keyword evidence="3" id="KW-1185">Reference proteome</keyword>
<feature type="non-terminal residue" evidence="2">
    <location>
        <position position="157"/>
    </location>
</feature>
<dbReference type="NCBIfam" id="TIGR02464">
    <property type="entry name" value="ribofla_fusion"/>
    <property type="match status" value="1"/>
</dbReference>
<protein>
    <recommendedName>
        <fullName evidence="1">NADAR domain-containing protein</fullName>
    </recommendedName>
</protein>